<organism evidence="1 2">
    <name type="scientific">Gillisia hiemivivida</name>
    <dbReference type="NCBI Taxonomy" id="291190"/>
    <lineage>
        <taxon>Bacteria</taxon>
        <taxon>Pseudomonadati</taxon>
        <taxon>Bacteroidota</taxon>
        <taxon>Flavobacteriia</taxon>
        <taxon>Flavobacteriales</taxon>
        <taxon>Flavobacteriaceae</taxon>
        <taxon>Gillisia</taxon>
    </lineage>
</organism>
<dbReference type="OrthoDB" id="912496at2"/>
<keyword evidence="2" id="KW-1185">Reference proteome</keyword>
<name>A0A5C6ZXT1_9FLAO</name>
<dbReference type="EMBL" id="VORY01000001">
    <property type="protein sequence ID" value="TXD95813.1"/>
    <property type="molecule type" value="Genomic_DNA"/>
</dbReference>
<accession>A0A5C6ZXT1</accession>
<protein>
    <submittedName>
        <fullName evidence="1">Uncharacterized protein</fullName>
    </submittedName>
</protein>
<comment type="caution">
    <text evidence="1">The sequence shown here is derived from an EMBL/GenBank/DDBJ whole genome shotgun (WGS) entry which is preliminary data.</text>
</comment>
<dbReference type="RefSeq" id="WP_146928811.1">
    <property type="nucleotide sequence ID" value="NZ_CBCSHZ010000003.1"/>
</dbReference>
<dbReference type="Proteomes" id="UP000321367">
    <property type="component" value="Unassembled WGS sequence"/>
</dbReference>
<sequence length="463" mass="54375">MKKYLITVIIILFGLSISKAQSGRISFKNEDISHLLSMDIHTIPNSETEDLIFLLGDQKDLWVYKYDKNYKKVLDFKLDNNFHGIYEKVIGYQVRENSFDLIAPNSSMKKFEILSFNIDDRSLIKKEADFKFSKKEKYLNSFQVKNSFFLLSSDKESTLFIRKLDEDGEFKLLKKFKLDEFDNAGTQISLKKLYTPDLLRTQDFNLFTGFNGENLQAINYRMPTSLSVTSQKTKIYQDESIIHLVMEIEDEFTAIGTIDLISLTMEKNIIPYIKDEYGRYNDHNSYLYKNTLYQISASNDAMILQIKNMQGEVLNQFSLHDGQEKIEFSNTPIMVEGYGYYRYNRELEEPKKFLRKLMKGEMGINVIEKNNNFIIQIGSSDDREASSYPNFTTPSQWSTQIRVLLDKDYQHLSGEIEPTNFDLLSDYQMNKRYKISSYVHSNQESVFLGYYNYPSEEFRLIEF</sequence>
<reference evidence="1 2" key="1">
    <citation type="submission" date="2019-08" db="EMBL/GenBank/DDBJ databases">
        <title>Genome sequence of Gillisia hiemivivida IC154 (type strain).</title>
        <authorList>
            <person name="Bowman J.P."/>
        </authorList>
    </citation>
    <scope>NUCLEOTIDE SEQUENCE [LARGE SCALE GENOMIC DNA]</scope>
    <source>
        <strain evidence="1 2">IC154</strain>
    </source>
</reference>
<evidence type="ECO:0000313" key="1">
    <source>
        <dbReference type="EMBL" id="TXD95813.1"/>
    </source>
</evidence>
<evidence type="ECO:0000313" key="2">
    <source>
        <dbReference type="Proteomes" id="UP000321367"/>
    </source>
</evidence>
<dbReference type="AlphaFoldDB" id="A0A5C6ZXT1"/>
<gene>
    <name evidence="1" type="ORF">ES724_01955</name>
</gene>
<proteinExistence type="predicted"/>